<evidence type="ECO:0008006" key="3">
    <source>
        <dbReference type="Google" id="ProtNLM"/>
    </source>
</evidence>
<organism evidence="1 2">
    <name type="scientific">Mycetocola zhadangensis</name>
    <dbReference type="NCBI Taxonomy" id="1164595"/>
    <lineage>
        <taxon>Bacteria</taxon>
        <taxon>Bacillati</taxon>
        <taxon>Actinomycetota</taxon>
        <taxon>Actinomycetes</taxon>
        <taxon>Micrococcales</taxon>
        <taxon>Microbacteriaceae</taxon>
        <taxon>Mycetocola</taxon>
    </lineage>
</organism>
<evidence type="ECO:0000313" key="1">
    <source>
        <dbReference type="EMBL" id="RLQ85490.1"/>
    </source>
</evidence>
<dbReference type="InterPro" id="IPR029058">
    <property type="entry name" value="AB_hydrolase_fold"/>
</dbReference>
<dbReference type="EMBL" id="RCWJ01000001">
    <property type="protein sequence ID" value="RLQ85490.1"/>
    <property type="molecule type" value="Genomic_DNA"/>
</dbReference>
<evidence type="ECO:0000313" key="2">
    <source>
        <dbReference type="Proteomes" id="UP000282460"/>
    </source>
</evidence>
<name>A0A3L7J4S7_9MICO</name>
<dbReference type="AlphaFoldDB" id="A0A3L7J4S7"/>
<gene>
    <name evidence="1" type="ORF">D9V28_00930</name>
</gene>
<comment type="caution">
    <text evidence="1">The sequence shown here is derived from an EMBL/GenBank/DDBJ whole genome shotgun (WGS) entry which is preliminary data.</text>
</comment>
<dbReference type="OrthoDB" id="2972445at2"/>
<sequence length="239" mass="25891">MLSPEPNITANDIPDEPVLVLMASAALGPAAWGPVESELRSRGWDVVIAPSADEVDPRTPADAALAYATATPADRPVILIPHSSAGNFVPTLIEIRNVLRVVFVDATIPVASGKQPLAPPKLLKTLEPLADEDGLLPPWTEWFDEQQIATLFPSPAMRFHIEAQQPQLPLKFLRGVLRIDADWDRTPSSYLAFGDTYAAETARAQALGWPVTQLGGRHLHMIVDPVGVTDAILDLIPHM</sequence>
<protein>
    <recommendedName>
        <fullName evidence="3">Alpha/beta hydrolase</fullName>
    </recommendedName>
</protein>
<proteinExistence type="predicted"/>
<dbReference type="RefSeq" id="WP_147440889.1">
    <property type="nucleotide sequence ID" value="NZ_BMEK01000001.1"/>
</dbReference>
<accession>A0A3L7J4S7</accession>
<dbReference type="Proteomes" id="UP000282460">
    <property type="component" value="Unassembled WGS sequence"/>
</dbReference>
<dbReference type="Gene3D" id="3.40.50.1820">
    <property type="entry name" value="alpha/beta hydrolase"/>
    <property type="match status" value="1"/>
</dbReference>
<dbReference type="SUPFAM" id="SSF53474">
    <property type="entry name" value="alpha/beta-Hydrolases"/>
    <property type="match status" value="1"/>
</dbReference>
<keyword evidence="2" id="KW-1185">Reference proteome</keyword>
<reference evidence="1 2" key="1">
    <citation type="submission" date="2018-10" db="EMBL/GenBank/DDBJ databases">
        <authorList>
            <person name="Li J."/>
        </authorList>
    </citation>
    <scope>NUCLEOTIDE SEQUENCE [LARGE SCALE GENOMIC DNA]</scope>
    <source>
        <strain evidence="1 2">ZD1-4</strain>
    </source>
</reference>